<organism evidence="1 2">
    <name type="scientific">Caerostris darwini</name>
    <dbReference type="NCBI Taxonomy" id="1538125"/>
    <lineage>
        <taxon>Eukaryota</taxon>
        <taxon>Metazoa</taxon>
        <taxon>Ecdysozoa</taxon>
        <taxon>Arthropoda</taxon>
        <taxon>Chelicerata</taxon>
        <taxon>Arachnida</taxon>
        <taxon>Araneae</taxon>
        <taxon>Araneomorphae</taxon>
        <taxon>Entelegynae</taxon>
        <taxon>Araneoidea</taxon>
        <taxon>Araneidae</taxon>
        <taxon>Caerostris</taxon>
    </lineage>
</organism>
<evidence type="ECO:0008006" key="3">
    <source>
        <dbReference type="Google" id="ProtNLM"/>
    </source>
</evidence>
<accession>A0AAV4QSS9</accession>
<evidence type="ECO:0000313" key="2">
    <source>
        <dbReference type="Proteomes" id="UP001054837"/>
    </source>
</evidence>
<protein>
    <recommendedName>
        <fullName evidence="3">Ycf15</fullName>
    </recommendedName>
</protein>
<keyword evidence="2" id="KW-1185">Reference proteome</keyword>
<comment type="caution">
    <text evidence="1">The sequence shown here is derived from an EMBL/GenBank/DDBJ whole genome shotgun (WGS) entry which is preliminary data.</text>
</comment>
<dbReference type="Proteomes" id="UP001054837">
    <property type="component" value="Unassembled WGS sequence"/>
</dbReference>
<sequence length="85" mass="10156">MYLRSLEDKLPSLTLAVSDSDFRSLPRPKLNLISKRCGVWKEHFWREQNAVPFAQRLPEVFLHTQQRSFRFILCKNKPHRSESRS</sequence>
<dbReference type="AlphaFoldDB" id="A0AAV4QSS9"/>
<evidence type="ECO:0000313" key="1">
    <source>
        <dbReference type="EMBL" id="GIY10698.1"/>
    </source>
</evidence>
<proteinExistence type="predicted"/>
<gene>
    <name evidence="1" type="ORF">CDAR_97161</name>
</gene>
<reference evidence="1 2" key="1">
    <citation type="submission" date="2021-06" db="EMBL/GenBank/DDBJ databases">
        <title>Caerostris darwini draft genome.</title>
        <authorList>
            <person name="Kono N."/>
            <person name="Arakawa K."/>
        </authorList>
    </citation>
    <scope>NUCLEOTIDE SEQUENCE [LARGE SCALE GENOMIC DNA]</scope>
</reference>
<dbReference type="EMBL" id="BPLQ01004782">
    <property type="protein sequence ID" value="GIY10698.1"/>
    <property type="molecule type" value="Genomic_DNA"/>
</dbReference>
<name>A0AAV4QSS9_9ARAC</name>